<dbReference type="EMBL" id="PEVY01000049">
    <property type="protein sequence ID" value="PIU75150.1"/>
    <property type="molecule type" value="Genomic_DNA"/>
</dbReference>
<proteinExistence type="predicted"/>
<comment type="caution">
    <text evidence="1">The sequence shown here is derived from an EMBL/GenBank/DDBJ whole genome shotgun (WGS) entry which is preliminary data.</text>
</comment>
<gene>
    <name evidence="1" type="ORF">COS76_02280</name>
</gene>
<organism evidence="1 2">
    <name type="scientific">Candidatus Portnoybacteria bacterium CG06_land_8_20_14_3_00_39_12</name>
    <dbReference type="NCBI Taxonomy" id="1974809"/>
    <lineage>
        <taxon>Bacteria</taxon>
        <taxon>Candidatus Portnoyibacteriota</taxon>
    </lineage>
</organism>
<sequence>WDIRYVPLCYFQNYLNQISELQEVRIFQTEHIAPDFYDPDVEKNRAEVGRAKTKRCQGCKLYQKCEGIWKEYLKHYGDKELKKVEN</sequence>
<evidence type="ECO:0000313" key="2">
    <source>
        <dbReference type="Proteomes" id="UP000228775"/>
    </source>
</evidence>
<reference evidence="2" key="1">
    <citation type="submission" date="2017-09" db="EMBL/GenBank/DDBJ databases">
        <title>Depth-based differentiation of microbial function through sediment-hosted aquifers and enrichment of novel symbionts in the deep terrestrial subsurface.</title>
        <authorList>
            <person name="Probst A.J."/>
            <person name="Ladd B."/>
            <person name="Jarett J.K."/>
            <person name="Geller-Mcgrath D.E."/>
            <person name="Sieber C.M.K."/>
            <person name="Emerson J.B."/>
            <person name="Anantharaman K."/>
            <person name="Thomas B.C."/>
            <person name="Malmstrom R."/>
            <person name="Stieglmeier M."/>
            <person name="Klingl A."/>
            <person name="Woyke T."/>
            <person name="Ryan C.M."/>
            <person name="Banfield J.F."/>
        </authorList>
    </citation>
    <scope>NUCLEOTIDE SEQUENCE [LARGE SCALE GENOMIC DNA]</scope>
</reference>
<dbReference type="Proteomes" id="UP000228775">
    <property type="component" value="Unassembled WGS sequence"/>
</dbReference>
<dbReference type="AlphaFoldDB" id="A0A2M7AWY5"/>
<accession>A0A2M7AWY5</accession>
<name>A0A2M7AWY5_9BACT</name>
<evidence type="ECO:0000313" key="1">
    <source>
        <dbReference type="EMBL" id="PIU75150.1"/>
    </source>
</evidence>
<protein>
    <submittedName>
        <fullName evidence="1">Uncharacterized protein</fullName>
    </submittedName>
</protein>
<feature type="non-terminal residue" evidence="1">
    <location>
        <position position="1"/>
    </location>
</feature>